<evidence type="ECO:0008006" key="3">
    <source>
        <dbReference type="Google" id="ProtNLM"/>
    </source>
</evidence>
<proteinExistence type="predicted"/>
<dbReference type="Proteomes" id="UP000178449">
    <property type="component" value="Unassembled WGS sequence"/>
</dbReference>
<dbReference type="SUPFAM" id="SSF103515">
    <property type="entry name" value="Autotransporter"/>
    <property type="match status" value="1"/>
</dbReference>
<dbReference type="EMBL" id="MFNE01000004">
    <property type="protein sequence ID" value="OGG97139.1"/>
    <property type="molecule type" value="Genomic_DNA"/>
</dbReference>
<dbReference type="Gene3D" id="2.40.160.20">
    <property type="match status" value="1"/>
</dbReference>
<protein>
    <recommendedName>
        <fullName evidence="3">Outer membrane protein beta-barrel domain-containing protein</fullName>
    </recommendedName>
</protein>
<dbReference type="STRING" id="1817772.A2527_10755"/>
<evidence type="ECO:0000313" key="2">
    <source>
        <dbReference type="Proteomes" id="UP000178449"/>
    </source>
</evidence>
<organism evidence="1 2">
    <name type="scientific">Candidatus Lambdaproteobacteria bacterium RIFOXYD2_FULL_50_16</name>
    <dbReference type="NCBI Taxonomy" id="1817772"/>
    <lineage>
        <taxon>Bacteria</taxon>
        <taxon>Pseudomonadati</taxon>
        <taxon>Pseudomonadota</taxon>
        <taxon>Candidatus Lambdaproteobacteria</taxon>
    </lineage>
</organism>
<dbReference type="InterPro" id="IPR036709">
    <property type="entry name" value="Autotransporte_beta_dom_sf"/>
</dbReference>
<accession>A0A1F6GGA7</accession>
<gene>
    <name evidence="1" type="ORF">A2527_10755</name>
</gene>
<sequence length="208" mass="22523">MQGLGKPFILSETQTELAMKLRLGWMLLALVLLGNNAFAFQKRTITQISFGSYQVSDSEANLYGTRLAVGVKQLLDPNWAWFGAVSQGDAIGSEKINGIEYESTASSTALTGGGEWRTQAAEDIEPFVGLGMIAESYSYDFTSPGSKTGKTSGTGLGPMANLGVRFQLGQSFIFIPTYQYSLLRYQTEAGDNASMISSGLYIALVFRF</sequence>
<dbReference type="AlphaFoldDB" id="A0A1F6GGA7"/>
<comment type="caution">
    <text evidence="1">The sequence shown here is derived from an EMBL/GenBank/DDBJ whole genome shotgun (WGS) entry which is preliminary data.</text>
</comment>
<name>A0A1F6GGA7_9PROT</name>
<evidence type="ECO:0000313" key="1">
    <source>
        <dbReference type="EMBL" id="OGG97139.1"/>
    </source>
</evidence>
<reference evidence="1 2" key="1">
    <citation type="journal article" date="2016" name="Nat. Commun.">
        <title>Thousands of microbial genomes shed light on interconnected biogeochemical processes in an aquifer system.</title>
        <authorList>
            <person name="Anantharaman K."/>
            <person name="Brown C.T."/>
            <person name="Hug L.A."/>
            <person name="Sharon I."/>
            <person name="Castelle C.J."/>
            <person name="Probst A.J."/>
            <person name="Thomas B.C."/>
            <person name="Singh A."/>
            <person name="Wilkins M.J."/>
            <person name="Karaoz U."/>
            <person name="Brodie E.L."/>
            <person name="Williams K.H."/>
            <person name="Hubbard S.S."/>
            <person name="Banfield J.F."/>
        </authorList>
    </citation>
    <scope>NUCLEOTIDE SEQUENCE [LARGE SCALE GENOMIC DNA]</scope>
</reference>